<evidence type="ECO:0000256" key="1">
    <source>
        <dbReference type="SAM" id="Phobius"/>
    </source>
</evidence>
<name>A0ABY1R475_9FLAO</name>
<keyword evidence="1" id="KW-1133">Transmembrane helix</keyword>
<evidence type="ECO:0000313" key="3">
    <source>
        <dbReference type="Proteomes" id="UP001158050"/>
    </source>
</evidence>
<reference evidence="2 3" key="1">
    <citation type="submission" date="2017-05" db="EMBL/GenBank/DDBJ databases">
        <authorList>
            <person name="Varghese N."/>
            <person name="Submissions S."/>
        </authorList>
    </citation>
    <scope>NUCLEOTIDE SEQUENCE [LARGE SCALE GENOMIC DNA]</scope>
    <source>
        <strain evidence="2 3">DSM 18015</strain>
    </source>
</reference>
<feature type="transmembrane region" description="Helical" evidence="1">
    <location>
        <begin position="20"/>
        <end position="38"/>
    </location>
</feature>
<organism evidence="2 3">
    <name type="scientific">Epilithonimonas pallida</name>
    <dbReference type="NCBI Taxonomy" id="373671"/>
    <lineage>
        <taxon>Bacteria</taxon>
        <taxon>Pseudomonadati</taxon>
        <taxon>Bacteroidota</taxon>
        <taxon>Flavobacteriia</taxon>
        <taxon>Flavobacteriales</taxon>
        <taxon>Weeksellaceae</taxon>
        <taxon>Chryseobacterium group</taxon>
        <taxon>Epilithonimonas</taxon>
    </lineage>
</organism>
<proteinExistence type="predicted"/>
<evidence type="ECO:0000313" key="2">
    <source>
        <dbReference type="EMBL" id="SMP92482.1"/>
    </source>
</evidence>
<gene>
    <name evidence="2" type="ORF">SAMN05421679_10470</name>
</gene>
<keyword evidence="1" id="KW-0472">Membrane</keyword>
<protein>
    <submittedName>
        <fullName evidence="2">Uncharacterized protein</fullName>
    </submittedName>
</protein>
<dbReference type="EMBL" id="FXUO01000004">
    <property type="protein sequence ID" value="SMP92482.1"/>
    <property type="molecule type" value="Genomic_DNA"/>
</dbReference>
<keyword evidence="1" id="KW-0812">Transmembrane</keyword>
<comment type="caution">
    <text evidence="2">The sequence shown here is derived from an EMBL/GenBank/DDBJ whole genome shotgun (WGS) entry which is preliminary data.</text>
</comment>
<keyword evidence="3" id="KW-1185">Reference proteome</keyword>
<accession>A0ABY1R475</accession>
<dbReference type="Proteomes" id="UP001158050">
    <property type="component" value="Unassembled WGS sequence"/>
</dbReference>
<dbReference type="RefSeq" id="WP_283416546.1">
    <property type="nucleotide sequence ID" value="NZ_FXUO01000004.1"/>
</dbReference>
<sequence>MKFFKKLICSNYLPKYSGRIALLFLFNISSLFYSQVVVSGMENITVSAGAKIYIQDPQEAEITAEHEITIPDTPENPKKKIAVQAKILKKQAGKKNPKTEVRKIPASQDTVFKTGNQDNNFVFEMSGYRDFGISFNRQEYTSQKALVAKNAFAGFFLTLVYSGHTFSTENHHRYNITHSAFSSRPPPALQA</sequence>